<evidence type="ECO:0000256" key="1">
    <source>
        <dbReference type="ARBA" id="ARBA00005791"/>
    </source>
</evidence>
<evidence type="ECO:0000256" key="6">
    <source>
        <dbReference type="SAM" id="MobiDB-lite"/>
    </source>
</evidence>
<dbReference type="PANTHER" id="PTHR13887">
    <property type="entry name" value="GLUTATHIONE S-TRANSFERASE KAPPA"/>
    <property type="match status" value="1"/>
</dbReference>
<evidence type="ECO:0000256" key="4">
    <source>
        <dbReference type="ARBA" id="ARBA00023157"/>
    </source>
</evidence>
<dbReference type="InterPro" id="IPR012336">
    <property type="entry name" value="Thioredoxin-like_fold"/>
</dbReference>
<keyword evidence="2" id="KW-0732">Signal</keyword>
<keyword evidence="7" id="KW-0472">Membrane</keyword>
<dbReference type="InterPro" id="IPR036249">
    <property type="entry name" value="Thioredoxin-like_sf"/>
</dbReference>
<name>A0ABN5YKX8_9MYCO</name>
<dbReference type="SUPFAM" id="SSF52833">
    <property type="entry name" value="Thioredoxin-like"/>
    <property type="match status" value="1"/>
</dbReference>
<feature type="compositionally biased region" description="Pro residues" evidence="6">
    <location>
        <begin position="1"/>
        <end position="13"/>
    </location>
</feature>
<dbReference type="Proteomes" id="UP000465609">
    <property type="component" value="Chromosome"/>
</dbReference>
<comment type="similarity">
    <text evidence="1">Belongs to the thioredoxin family. DsbA subfamily.</text>
</comment>
<dbReference type="Gene3D" id="3.40.30.10">
    <property type="entry name" value="Glutaredoxin"/>
    <property type="match status" value="1"/>
</dbReference>
<reference evidence="9 10" key="1">
    <citation type="journal article" date="2019" name="Emerg. Microbes Infect.">
        <title>Comprehensive subspecies identification of 175 nontuberculous mycobacteria species based on 7547 genomic profiles.</title>
        <authorList>
            <person name="Matsumoto Y."/>
            <person name="Kinjo T."/>
            <person name="Motooka D."/>
            <person name="Nabeya D."/>
            <person name="Jung N."/>
            <person name="Uechi K."/>
            <person name="Horii T."/>
            <person name="Iida T."/>
            <person name="Fujita J."/>
            <person name="Nakamura S."/>
        </authorList>
    </citation>
    <scope>NUCLEOTIDE SEQUENCE [LARGE SCALE GENOMIC DNA]</scope>
    <source>
        <strain evidence="9 10">JCM 15296</strain>
    </source>
</reference>
<evidence type="ECO:0000256" key="3">
    <source>
        <dbReference type="ARBA" id="ARBA00023002"/>
    </source>
</evidence>
<dbReference type="RefSeq" id="WP_138230431.1">
    <property type="nucleotide sequence ID" value="NZ_AP022577.1"/>
</dbReference>
<feature type="region of interest" description="Disordered" evidence="6">
    <location>
        <begin position="1"/>
        <end position="23"/>
    </location>
</feature>
<feature type="transmembrane region" description="Helical" evidence="7">
    <location>
        <begin position="37"/>
        <end position="59"/>
    </location>
</feature>
<keyword evidence="5" id="KW-0676">Redox-active center</keyword>
<dbReference type="EMBL" id="AP022577">
    <property type="protein sequence ID" value="BBX82317.1"/>
    <property type="molecule type" value="Genomic_DNA"/>
</dbReference>
<protein>
    <submittedName>
        <fullName evidence="9">Membrane protein</fullName>
    </submittedName>
</protein>
<feature type="domain" description="Thioredoxin-like fold" evidence="8">
    <location>
        <begin position="99"/>
        <end position="249"/>
    </location>
</feature>
<keyword evidence="4" id="KW-1015">Disulfide bond</keyword>
<evidence type="ECO:0000313" key="10">
    <source>
        <dbReference type="Proteomes" id="UP000465609"/>
    </source>
</evidence>
<dbReference type="CDD" id="cd02972">
    <property type="entry name" value="DsbA_family"/>
    <property type="match status" value="1"/>
</dbReference>
<keyword evidence="7" id="KW-1133">Transmembrane helix</keyword>
<keyword evidence="7" id="KW-0812">Transmembrane</keyword>
<gene>
    <name evidence="9" type="ORF">MAUB_01900</name>
</gene>
<evidence type="ECO:0000256" key="7">
    <source>
        <dbReference type="SAM" id="Phobius"/>
    </source>
</evidence>
<feature type="compositionally biased region" description="Low complexity" evidence="6">
    <location>
        <begin position="14"/>
        <end position="23"/>
    </location>
</feature>
<keyword evidence="10" id="KW-1185">Reference proteome</keyword>
<proteinExistence type="inferred from homology"/>
<keyword evidence="3" id="KW-0560">Oxidoreductase</keyword>
<sequence length="269" mass="28269">MTQPGPWGPPQPDQPQYYGAPQYVPGFPPPKKSRTGWVLFSLIAVIALVSAGVAAVIMLRHQNTPIGGAAETSSSAADAGPTTLRSIRLAAPNVATKPGSSEPKATLTVYEDFLCPFCGRFEQVYGPTISKLIADGRVAVDYTMVSILGRGDLKSYSVRAGAAAYCVADADTAAFQRFHAALFAHQPDESAETFPSDDELVVQANKAGAPDSVGECITSGKYRDMVNNAVKSAGINSTPTVLLNGSDIGDTVLQNPDPQALLDQLKTVN</sequence>
<organism evidence="9 10">
    <name type="scientific">Mycolicibacterium aubagnense</name>
    <dbReference type="NCBI Taxonomy" id="319707"/>
    <lineage>
        <taxon>Bacteria</taxon>
        <taxon>Bacillati</taxon>
        <taxon>Actinomycetota</taxon>
        <taxon>Actinomycetes</taxon>
        <taxon>Mycobacteriales</taxon>
        <taxon>Mycobacteriaceae</taxon>
        <taxon>Mycolicibacterium</taxon>
    </lineage>
</organism>
<evidence type="ECO:0000313" key="9">
    <source>
        <dbReference type="EMBL" id="BBX82317.1"/>
    </source>
</evidence>
<accession>A0ABN5YKX8</accession>
<evidence type="ECO:0000256" key="2">
    <source>
        <dbReference type="ARBA" id="ARBA00022729"/>
    </source>
</evidence>
<evidence type="ECO:0000256" key="5">
    <source>
        <dbReference type="ARBA" id="ARBA00023284"/>
    </source>
</evidence>
<dbReference type="Pfam" id="PF13462">
    <property type="entry name" value="Thioredoxin_4"/>
    <property type="match status" value="1"/>
</dbReference>
<dbReference type="PANTHER" id="PTHR13887:SF14">
    <property type="entry name" value="DISULFIDE BOND FORMATION PROTEIN D"/>
    <property type="match status" value="1"/>
</dbReference>
<evidence type="ECO:0000259" key="8">
    <source>
        <dbReference type="Pfam" id="PF13462"/>
    </source>
</evidence>